<proteinExistence type="predicted"/>
<dbReference type="Gene3D" id="3.40.50.620">
    <property type="entry name" value="HUPs"/>
    <property type="match status" value="1"/>
</dbReference>
<dbReference type="PANTHER" id="PTHR43284:SF1">
    <property type="entry name" value="ASPARAGINE SYNTHETASE"/>
    <property type="match status" value="1"/>
</dbReference>
<feature type="domain" description="Asparagine synthetase" evidence="5">
    <location>
        <begin position="241"/>
        <end position="588"/>
    </location>
</feature>
<dbReference type="SUPFAM" id="SSF52402">
    <property type="entry name" value="Adenine nucleotide alpha hydrolases-like"/>
    <property type="match status" value="1"/>
</dbReference>
<comment type="catalytic activity">
    <reaction evidence="4">
        <text>L-aspartate + L-glutamine + ATP + H2O = L-asparagine + L-glutamate + AMP + diphosphate + H(+)</text>
        <dbReference type="Rhea" id="RHEA:12228"/>
        <dbReference type="ChEBI" id="CHEBI:15377"/>
        <dbReference type="ChEBI" id="CHEBI:15378"/>
        <dbReference type="ChEBI" id="CHEBI:29985"/>
        <dbReference type="ChEBI" id="CHEBI:29991"/>
        <dbReference type="ChEBI" id="CHEBI:30616"/>
        <dbReference type="ChEBI" id="CHEBI:33019"/>
        <dbReference type="ChEBI" id="CHEBI:58048"/>
        <dbReference type="ChEBI" id="CHEBI:58359"/>
        <dbReference type="ChEBI" id="CHEBI:456215"/>
        <dbReference type="EC" id="6.3.5.4"/>
    </reaction>
</comment>
<dbReference type="AlphaFoldDB" id="A0A660L1G1"/>
<comment type="caution">
    <text evidence="6">The sequence shown here is derived from an EMBL/GenBank/DDBJ whole genome shotgun (WGS) entry which is preliminary data.</text>
</comment>
<dbReference type="EC" id="6.3.5.4" evidence="2"/>
<dbReference type="PANTHER" id="PTHR43284">
    <property type="entry name" value="ASPARAGINE SYNTHETASE (GLUTAMINE-HYDROLYZING)"/>
    <property type="match status" value="1"/>
</dbReference>
<keyword evidence="3" id="KW-0061">Asparagine biosynthesis</keyword>
<dbReference type="EMBL" id="RBIJ01000003">
    <property type="protein sequence ID" value="RKQ84687.1"/>
    <property type="molecule type" value="Genomic_DNA"/>
</dbReference>
<evidence type="ECO:0000259" key="5">
    <source>
        <dbReference type="Pfam" id="PF00733"/>
    </source>
</evidence>
<accession>A0A660L1G1</accession>
<dbReference type="GO" id="GO:0004066">
    <property type="term" value="F:asparagine synthase (glutamine-hydrolyzing) activity"/>
    <property type="evidence" value="ECO:0007669"/>
    <property type="project" value="UniProtKB-EC"/>
</dbReference>
<dbReference type="Pfam" id="PF00733">
    <property type="entry name" value="Asn_synthase"/>
    <property type="match status" value="1"/>
</dbReference>
<comment type="pathway">
    <text evidence="1">Amino-acid biosynthesis; L-asparagine biosynthesis; L-asparagine from L-aspartate (L-Gln route): step 1/1.</text>
</comment>
<dbReference type="SUPFAM" id="SSF56235">
    <property type="entry name" value="N-terminal nucleophile aminohydrolases (Ntn hydrolases)"/>
    <property type="match status" value="1"/>
</dbReference>
<evidence type="ECO:0000256" key="4">
    <source>
        <dbReference type="ARBA" id="ARBA00048741"/>
    </source>
</evidence>
<dbReference type="RefSeq" id="WP_170143596.1">
    <property type="nucleotide sequence ID" value="NZ_RBIJ01000003.1"/>
</dbReference>
<keyword evidence="3" id="KW-0028">Amino-acid biosynthesis</keyword>
<dbReference type="Proteomes" id="UP000267019">
    <property type="component" value="Unassembled WGS sequence"/>
</dbReference>
<keyword evidence="7" id="KW-1185">Reference proteome</keyword>
<reference evidence="6 7" key="1">
    <citation type="submission" date="2018-10" db="EMBL/GenBank/DDBJ databases">
        <title>Genomic Encyclopedia of Type Strains, Phase IV (KMG-IV): sequencing the most valuable type-strain genomes for metagenomic binning, comparative biology and taxonomic classification.</title>
        <authorList>
            <person name="Goeker M."/>
        </authorList>
    </citation>
    <scope>NUCLEOTIDE SEQUENCE [LARGE SCALE GENOMIC DNA]</scope>
    <source>
        <strain evidence="6 7">DSM 22653</strain>
    </source>
</reference>
<name>A0A660L1G1_9BACL</name>
<evidence type="ECO:0000313" key="6">
    <source>
        <dbReference type="EMBL" id="RKQ84687.1"/>
    </source>
</evidence>
<dbReference type="InterPro" id="IPR051786">
    <property type="entry name" value="ASN_synthetase/amidase"/>
</dbReference>
<sequence>MNVYAVADFAGILSFAESPPDRKGLARVRSFFSVSHPTDLPVDVFESLGTSLRFTAFGIPSEPENEKAKSSTNFPSPQAQKILLADTPWSGRLGGAVETASGRLAGALREVLSTLPQPGAYALWDGEAEVLALYRDPTGGRTIFLRTDGNRLAFSTHPDPLFALYPGKWRLCPEAVAALFAYGPARPPGNAILCEMYELAPGEALIFARRGEDFLLRREHFRLFSSAKPEVHPKADVPTALRESLLASVRGAYREGARGVFLSGGLDSGAALALLRRSAPEEVLYSASVDYEDEDAHFVPSPLLPERDAAYVEVAVRAAKSEHLTVVLSADEIASSLRSLGNLRGFPGMLDVDAALLLFFRRVAGWNAEVAWLTGEGADETFAGYPWAEEAFFGAAIAHQSGRRTDVRRLFPWMRHVEERLALLRPEVAQAVWAHLDELLLRAVERTDRHLPEDLSRAGSPKEGAVLWTSAHTALHFGSVLLERMARSGKAAGLRILFPFLDGDVRAFAPFALRGEPSLRKPLLREALAGIVPEEIRLRKKSPFPKSHHPKLAQALRARGEELMANPQAIIWTFLDRDAASRFLQSPPPHLPWFGQLLDAPHYAAYLAEVHDWLERVRPRLPDRGF</sequence>
<dbReference type="CDD" id="cd01991">
    <property type="entry name" value="Asn_synthase_B_C"/>
    <property type="match status" value="1"/>
</dbReference>
<gene>
    <name evidence="6" type="ORF">C7438_1176</name>
</gene>
<evidence type="ECO:0000256" key="1">
    <source>
        <dbReference type="ARBA" id="ARBA00005187"/>
    </source>
</evidence>
<dbReference type="InterPro" id="IPR029055">
    <property type="entry name" value="Ntn_hydrolases_N"/>
</dbReference>
<dbReference type="GO" id="GO:0006529">
    <property type="term" value="P:asparagine biosynthetic process"/>
    <property type="evidence" value="ECO:0007669"/>
    <property type="project" value="UniProtKB-KW"/>
</dbReference>
<evidence type="ECO:0000313" key="7">
    <source>
        <dbReference type="Proteomes" id="UP000267019"/>
    </source>
</evidence>
<evidence type="ECO:0000256" key="2">
    <source>
        <dbReference type="ARBA" id="ARBA00012737"/>
    </source>
</evidence>
<dbReference type="InterPro" id="IPR014729">
    <property type="entry name" value="Rossmann-like_a/b/a_fold"/>
</dbReference>
<organism evidence="6 7">
    <name type="scientific">Brockia lithotrophica</name>
    <dbReference type="NCBI Taxonomy" id="933949"/>
    <lineage>
        <taxon>Bacteria</taxon>
        <taxon>Bacillati</taxon>
        <taxon>Bacillota</taxon>
        <taxon>Bacilli</taxon>
        <taxon>Bacillales</taxon>
        <taxon>Bacillales Family X. Incertae Sedis</taxon>
        <taxon>Brockia</taxon>
    </lineage>
</organism>
<dbReference type="InterPro" id="IPR001962">
    <property type="entry name" value="Asn_synthase"/>
</dbReference>
<evidence type="ECO:0000256" key="3">
    <source>
        <dbReference type="ARBA" id="ARBA00022888"/>
    </source>
</evidence>
<protein>
    <recommendedName>
        <fullName evidence="2">asparagine synthase (glutamine-hydrolyzing)</fullName>
        <ecNumber evidence="2">6.3.5.4</ecNumber>
    </recommendedName>
</protein>